<protein>
    <submittedName>
        <fullName evidence="3">Alpha/Beta hydrolase protein</fullName>
    </submittedName>
</protein>
<dbReference type="Pfam" id="PF07859">
    <property type="entry name" value="Abhydrolase_3"/>
    <property type="match status" value="1"/>
</dbReference>
<evidence type="ECO:0000259" key="2">
    <source>
        <dbReference type="Pfam" id="PF07859"/>
    </source>
</evidence>
<feature type="domain" description="Alpha/beta hydrolase fold-3" evidence="2">
    <location>
        <begin position="93"/>
        <end position="296"/>
    </location>
</feature>
<dbReference type="EMBL" id="JAGPNK010000014">
    <property type="protein sequence ID" value="KAH7308909.1"/>
    <property type="molecule type" value="Genomic_DNA"/>
</dbReference>
<dbReference type="OrthoDB" id="433474at2759"/>
<gene>
    <name evidence="3" type="ORF">B0I35DRAFT_360086</name>
</gene>
<proteinExistence type="predicted"/>
<evidence type="ECO:0000313" key="3">
    <source>
        <dbReference type="EMBL" id="KAH7308909.1"/>
    </source>
</evidence>
<keyword evidence="4" id="KW-1185">Reference proteome</keyword>
<dbReference type="Gene3D" id="3.40.50.1820">
    <property type="entry name" value="alpha/beta hydrolase"/>
    <property type="match status" value="1"/>
</dbReference>
<dbReference type="InterPro" id="IPR029058">
    <property type="entry name" value="AB_hydrolase_fold"/>
</dbReference>
<dbReference type="GO" id="GO:0016787">
    <property type="term" value="F:hydrolase activity"/>
    <property type="evidence" value="ECO:0007669"/>
    <property type="project" value="UniProtKB-KW"/>
</dbReference>
<comment type="caution">
    <text evidence="3">The sequence shown here is derived from an EMBL/GenBank/DDBJ whole genome shotgun (WGS) entry which is preliminary data.</text>
</comment>
<dbReference type="AlphaFoldDB" id="A0A8K0SG10"/>
<dbReference type="InterPro" id="IPR013094">
    <property type="entry name" value="AB_hydrolase_3"/>
</dbReference>
<sequence>MVSTHASGYSQRRQDRTEISGEVLKFGNNWTLGVNNHFQEMIEPLQAENNAKLSTTVKVEKSLKYGDDERHRIDLYSSVSWANHNQADQLPVVVYIHGGGFVSGDTDVTPSMHGNIGYYFAAHGCLGVLVTYRLVPKASFPQGAEDVVGIIAWLVQNAHRWGGDPSRIHLVGQSAGGAHLATALFTGLLNDWKKYIGGIVLQSVPLWYNLTLEARRQIMEQYHRTDRHEEIKSKTGVSLFENITKEEVEDWPPVLLMLAEFDPDEIVDGNLRFVEAFREKTQRLPLLEVMKGHNHVSYSLGIGLPENTIGARLLAFVFDK</sequence>
<dbReference type="SUPFAM" id="SSF53474">
    <property type="entry name" value="alpha/beta-Hydrolases"/>
    <property type="match status" value="1"/>
</dbReference>
<dbReference type="PANTHER" id="PTHR48081">
    <property type="entry name" value="AB HYDROLASE SUPERFAMILY PROTEIN C4A8.06C"/>
    <property type="match status" value="1"/>
</dbReference>
<evidence type="ECO:0000313" key="4">
    <source>
        <dbReference type="Proteomes" id="UP000813444"/>
    </source>
</evidence>
<name>A0A8K0SG10_9HYPO</name>
<dbReference type="InterPro" id="IPR050300">
    <property type="entry name" value="GDXG_lipolytic_enzyme"/>
</dbReference>
<accession>A0A8K0SG10</accession>
<evidence type="ECO:0000256" key="1">
    <source>
        <dbReference type="ARBA" id="ARBA00022801"/>
    </source>
</evidence>
<keyword evidence="1 3" id="KW-0378">Hydrolase</keyword>
<reference evidence="3" key="1">
    <citation type="journal article" date="2021" name="Nat. Commun.">
        <title>Genetic determinants of endophytism in the Arabidopsis root mycobiome.</title>
        <authorList>
            <person name="Mesny F."/>
            <person name="Miyauchi S."/>
            <person name="Thiergart T."/>
            <person name="Pickel B."/>
            <person name="Atanasova L."/>
            <person name="Karlsson M."/>
            <person name="Huettel B."/>
            <person name="Barry K.W."/>
            <person name="Haridas S."/>
            <person name="Chen C."/>
            <person name="Bauer D."/>
            <person name="Andreopoulos W."/>
            <person name="Pangilinan J."/>
            <person name="LaButti K."/>
            <person name="Riley R."/>
            <person name="Lipzen A."/>
            <person name="Clum A."/>
            <person name="Drula E."/>
            <person name="Henrissat B."/>
            <person name="Kohler A."/>
            <person name="Grigoriev I.V."/>
            <person name="Martin F.M."/>
            <person name="Hacquard S."/>
        </authorList>
    </citation>
    <scope>NUCLEOTIDE SEQUENCE</scope>
    <source>
        <strain evidence="3">MPI-CAGE-CH-0235</strain>
    </source>
</reference>
<organism evidence="3 4">
    <name type="scientific">Stachybotrys elegans</name>
    <dbReference type="NCBI Taxonomy" id="80388"/>
    <lineage>
        <taxon>Eukaryota</taxon>
        <taxon>Fungi</taxon>
        <taxon>Dikarya</taxon>
        <taxon>Ascomycota</taxon>
        <taxon>Pezizomycotina</taxon>
        <taxon>Sordariomycetes</taxon>
        <taxon>Hypocreomycetidae</taxon>
        <taxon>Hypocreales</taxon>
        <taxon>Stachybotryaceae</taxon>
        <taxon>Stachybotrys</taxon>
    </lineage>
</organism>
<dbReference type="Proteomes" id="UP000813444">
    <property type="component" value="Unassembled WGS sequence"/>
</dbReference>